<organism evidence="1 2">
    <name type="scientific">Coemansia nantahalensis</name>
    <dbReference type="NCBI Taxonomy" id="2789366"/>
    <lineage>
        <taxon>Eukaryota</taxon>
        <taxon>Fungi</taxon>
        <taxon>Fungi incertae sedis</taxon>
        <taxon>Zoopagomycota</taxon>
        <taxon>Kickxellomycotina</taxon>
        <taxon>Kickxellomycetes</taxon>
        <taxon>Kickxellales</taxon>
        <taxon>Kickxellaceae</taxon>
        <taxon>Coemansia</taxon>
    </lineage>
</organism>
<feature type="non-terminal residue" evidence="1">
    <location>
        <position position="206"/>
    </location>
</feature>
<comment type="caution">
    <text evidence="1">The sequence shown here is derived from an EMBL/GenBank/DDBJ whole genome shotgun (WGS) entry which is preliminary data.</text>
</comment>
<proteinExistence type="predicted"/>
<accession>A0ACC1JT58</accession>
<gene>
    <name evidence="1" type="ORF">IWQ57_004220</name>
</gene>
<name>A0ACC1JT58_9FUNG</name>
<keyword evidence="2" id="KW-1185">Reference proteome</keyword>
<evidence type="ECO:0000313" key="1">
    <source>
        <dbReference type="EMBL" id="KAJ2766793.1"/>
    </source>
</evidence>
<dbReference type="EMBL" id="JANBUJ010001599">
    <property type="protein sequence ID" value="KAJ2766793.1"/>
    <property type="molecule type" value="Genomic_DNA"/>
</dbReference>
<sequence>MNRATADSWEDALFHPPPWPYPSDNGDEDAAPTAPRRTNSYGYNPRDLDTLPVQAGYAKPARRAKPAASRAEAVQYYSQFEVIRDIMLGHELDDRRVGATSPQSQASAGSQHATVSAVQWRRSRLEANTTSALVRLPLLVVVFAIIVAEMGMYFVVRQLIAVREAVFVWRGRRGRHLASLAAARSYDEYMRHAMALDAHLAIDLTD</sequence>
<reference evidence="1" key="1">
    <citation type="submission" date="2022-07" db="EMBL/GenBank/DDBJ databases">
        <title>Phylogenomic reconstructions and comparative analyses of Kickxellomycotina fungi.</title>
        <authorList>
            <person name="Reynolds N.K."/>
            <person name="Stajich J.E."/>
            <person name="Barry K."/>
            <person name="Grigoriev I.V."/>
            <person name="Crous P."/>
            <person name="Smith M.E."/>
        </authorList>
    </citation>
    <scope>NUCLEOTIDE SEQUENCE</scope>
    <source>
        <strain evidence="1">CBS 109366</strain>
    </source>
</reference>
<dbReference type="Proteomes" id="UP001140234">
    <property type="component" value="Unassembled WGS sequence"/>
</dbReference>
<evidence type="ECO:0000313" key="2">
    <source>
        <dbReference type="Proteomes" id="UP001140234"/>
    </source>
</evidence>
<protein>
    <submittedName>
        <fullName evidence="1">Uncharacterized protein</fullName>
    </submittedName>
</protein>